<dbReference type="SUPFAM" id="SSF81653">
    <property type="entry name" value="Calcium ATPase, transduction domain A"/>
    <property type="match status" value="1"/>
</dbReference>
<dbReference type="Pfam" id="PF00689">
    <property type="entry name" value="Cation_ATPase_C"/>
    <property type="match status" value="1"/>
</dbReference>
<evidence type="ECO:0000256" key="2">
    <source>
        <dbReference type="ARBA" id="ARBA00004429"/>
    </source>
</evidence>
<evidence type="ECO:0000256" key="12">
    <source>
        <dbReference type="ARBA" id="ARBA00022842"/>
    </source>
</evidence>
<dbReference type="InterPro" id="IPR004014">
    <property type="entry name" value="ATPase_P-typ_cation-transptr_N"/>
</dbReference>
<evidence type="ECO:0000256" key="16">
    <source>
        <dbReference type="ARBA" id="ARBA00029806"/>
    </source>
</evidence>
<dbReference type="OrthoDB" id="8588at2157"/>
<dbReference type="RefSeq" id="WP_196816204.1">
    <property type="nucleotide sequence ID" value="NZ_CP012850.1"/>
</dbReference>
<feature type="transmembrane region" description="Helical" evidence="18">
    <location>
        <begin position="277"/>
        <end position="301"/>
    </location>
</feature>
<evidence type="ECO:0000256" key="18">
    <source>
        <dbReference type="SAM" id="Phobius"/>
    </source>
</evidence>
<evidence type="ECO:0000256" key="13">
    <source>
        <dbReference type="ARBA" id="ARBA00022967"/>
    </source>
</evidence>
<comment type="function">
    <text evidence="1">Mediates magnesium influx to the cytosol.</text>
</comment>
<dbReference type="GO" id="GO:0005524">
    <property type="term" value="F:ATP binding"/>
    <property type="evidence" value="ECO:0007669"/>
    <property type="project" value="UniProtKB-KW"/>
</dbReference>
<dbReference type="InterPro" id="IPR006415">
    <property type="entry name" value="P-type_ATPase_IIIB"/>
</dbReference>
<dbReference type="Gene3D" id="2.70.150.10">
    <property type="entry name" value="Calcium-transporting ATPase, cytoplasmic transduction domain A"/>
    <property type="match status" value="1"/>
</dbReference>
<dbReference type="InterPro" id="IPR018303">
    <property type="entry name" value="ATPase_P-typ_P_site"/>
</dbReference>
<dbReference type="NCBIfam" id="TIGR01524">
    <property type="entry name" value="ATPase-IIIB_Mg"/>
    <property type="match status" value="1"/>
</dbReference>
<evidence type="ECO:0000256" key="14">
    <source>
        <dbReference type="ARBA" id="ARBA00022989"/>
    </source>
</evidence>
<dbReference type="PANTHER" id="PTHR42861">
    <property type="entry name" value="CALCIUM-TRANSPORTING ATPASE"/>
    <property type="match status" value="1"/>
</dbReference>
<feature type="transmembrane region" description="Helical" evidence="18">
    <location>
        <begin position="834"/>
        <end position="854"/>
    </location>
</feature>
<name>A0A654MC55_9ARCH</name>
<evidence type="ECO:0000256" key="11">
    <source>
        <dbReference type="ARBA" id="ARBA00022840"/>
    </source>
</evidence>
<proteinExistence type="inferred from homology"/>
<dbReference type="PROSITE" id="PS00154">
    <property type="entry name" value="ATPASE_E1_E2"/>
    <property type="match status" value="1"/>
</dbReference>
<dbReference type="AlphaFoldDB" id="A0A654MC55"/>
<dbReference type="Pfam" id="PF13246">
    <property type="entry name" value="Cation_ATPase"/>
    <property type="match status" value="1"/>
</dbReference>
<feature type="transmembrane region" description="Helical" evidence="18">
    <location>
        <begin position="739"/>
        <end position="762"/>
    </location>
</feature>
<evidence type="ECO:0000256" key="9">
    <source>
        <dbReference type="ARBA" id="ARBA00022692"/>
    </source>
</evidence>
<dbReference type="PRINTS" id="PR01836">
    <property type="entry name" value="MGATPASE"/>
</dbReference>
<keyword evidence="21" id="KW-1185">Reference proteome</keyword>
<feature type="transmembrane region" description="Helical" evidence="18">
    <location>
        <begin position="57"/>
        <end position="83"/>
    </location>
</feature>
<feature type="transmembrane region" description="Helical" evidence="18">
    <location>
        <begin position="774"/>
        <end position="791"/>
    </location>
</feature>
<dbReference type="InterPro" id="IPR059000">
    <property type="entry name" value="ATPase_P-type_domA"/>
</dbReference>
<reference evidence="21" key="1">
    <citation type="submission" date="2015-10" db="EMBL/GenBank/DDBJ databases">
        <title>Niche specialization of a soil ammonia-oxidizing archaeon, Candidatus Nitrosocosmicus oleophilus.</title>
        <authorList>
            <person name="Jung M.-Y."/>
            <person name="Rhee S.-K."/>
        </authorList>
    </citation>
    <scope>NUCLEOTIDE SEQUENCE [LARGE SCALE GENOMIC DNA]</scope>
    <source>
        <strain evidence="21">MY3</strain>
    </source>
</reference>
<comment type="catalytic activity">
    <reaction evidence="17">
        <text>Mg(2+)(out) + ATP + H2O = Mg(2+)(in) + ADP + phosphate + H(+)</text>
        <dbReference type="Rhea" id="RHEA:10260"/>
        <dbReference type="ChEBI" id="CHEBI:15377"/>
        <dbReference type="ChEBI" id="CHEBI:15378"/>
        <dbReference type="ChEBI" id="CHEBI:18420"/>
        <dbReference type="ChEBI" id="CHEBI:30616"/>
        <dbReference type="ChEBI" id="CHEBI:43474"/>
        <dbReference type="ChEBI" id="CHEBI:456216"/>
        <dbReference type="EC" id="7.2.2.14"/>
    </reaction>
</comment>
<comment type="similarity">
    <text evidence="3">Belongs to the cation transport ATPase (P-type) (TC 3.A.3) family. Type IIIB subfamily.</text>
</comment>
<feature type="domain" description="Cation-transporting P-type ATPase N-terminal" evidence="19">
    <location>
        <begin position="11"/>
        <end position="85"/>
    </location>
</feature>
<dbReference type="SFLD" id="SFLDG00002">
    <property type="entry name" value="C1.7:_P-type_atpase_like"/>
    <property type="match status" value="1"/>
</dbReference>
<keyword evidence="11" id="KW-0067">ATP-binding</keyword>
<evidence type="ECO:0000313" key="21">
    <source>
        <dbReference type="Proteomes" id="UP000058925"/>
    </source>
</evidence>
<dbReference type="InterPro" id="IPR023299">
    <property type="entry name" value="ATPase_P-typ_cyto_dom_N"/>
</dbReference>
<dbReference type="InterPro" id="IPR006068">
    <property type="entry name" value="ATPase_P-typ_cation-transptr_C"/>
</dbReference>
<dbReference type="GO" id="GO:0016887">
    <property type="term" value="F:ATP hydrolysis activity"/>
    <property type="evidence" value="ECO:0007669"/>
    <property type="project" value="InterPro"/>
</dbReference>
<evidence type="ECO:0000256" key="3">
    <source>
        <dbReference type="ARBA" id="ARBA00008746"/>
    </source>
</evidence>
<keyword evidence="9 18" id="KW-0812">Transmembrane</keyword>
<evidence type="ECO:0000256" key="5">
    <source>
        <dbReference type="ARBA" id="ARBA00013555"/>
    </source>
</evidence>
<evidence type="ECO:0000256" key="6">
    <source>
        <dbReference type="ARBA" id="ARBA00022475"/>
    </source>
</evidence>
<dbReference type="Pfam" id="PF00690">
    <property type="entry name" value="Cation_ATPase_N"/>
    <property type="match status" value="1"/>
</dbReference>
<dbReference type="SUPFAM" id="SSF56784">
    <property type="entry name" value="HAD-like"/>
    <property type="match status" value="1"/>
</dbReference>
<dbReference type="InterPro" id="IPR001757">
    <property type="entry name" value="P_typ_ATPase"/>
</dbReference>
<accession>A0A654MC55</accession>
<dbReference type="InterPro" id="IPR044492">
    <property type="entry name" value="P_typ_ATPase_HD_dom"/>
</dbReference>
<evidence type="ECO:0000256" key="1">
    <source>
        <dbReference type="ARBA" id="ARBA00003954"/>
    </source>
</evidence>
<dbReference type="InterPro" id="IPR023298">
    <property type="entry name" value="ATPase_P-typ_TM_dom_sf"/>
</dbReference>
<dbReference type="InterPro" id="IPR023214">
    <property type="entry name" value="HAD_sf"/>
</dbReference>
<keyword evidence="10" id="KW-0547">Nucleotide-binding</keyword>
<keyword evidence="6" id="KW-1003">Cell membrane</keyword>
<evidence type="ECO:0000256" key="8">
    <source>
        <dbReference type="ARBA" id="ARBA00022553"/>
    </source>
</evidence>
<keyword evidence="14 18" id="KW-1133">Transmembrane helix</keyword>
<dbReference type="Gene3D" id="1.20.1110.10">
    <property type="entry name" value="Calcium-transporting ATPase, transmembrane domain"/>
    <property type="match status" value="1"/>
</dbReference>
<dbReference type="Pfam" id="PF00122">
    <property type="entry name" value="E1-E2_ATPase"/>
    <property type="match status" value="1"/>
</dbReference>
<dbReference type="Gene3D" id="3.40.50.1000">
    <property type="entry name" value="HAD superfamily/HAD-like"/>
    <property type="match status" value="1"/>
</dbReference>
<evidence type="ECO:0000259" key="19">
    <source>
        <dbReference type="SMART" id="SM00831"/>
    </source>
</evidence>
<organism evidence="20 21">
    <name type="scientific">Candidatus Nitrosocosmicus oleophilus</name>
    <dbReference type="NCBI Taxonomy" id="1353260"/>
    <lineage>
        <taxon>Archaea</taxon>
        <taxon>Nitrososphaerota</taxon>
        <taxon>Nitrososphaeria</taxon>
        <taxon>Nitrososphaerales</taxon>
        <taxon>Nitrososphaeraceae</taxon>
        <taxon>Candidatus Nitrosocosmicus</taxon>
    </lineage>
</organism>
<feature type="transmembrane region" description="Helical" evidence="18">
    <location>
        <begin position="803"/>
        <end position="822"/>
    </location>
</feature>
<dbReference type="EC" id="7.2.2.14" evidence="4"/>
<sequence>MTFDKKVKQLEFWSYPLNELEQKFQTSIENGLSSESAESRLSYYGKNTLKSRKKSNLLFLLASQFKSPIILIFIFTSLLSLFLGEIEDATLIITIIIISGILGFWQERSAINAVDKLLEFVQSKTLVLRDGINILIPSINIVPGDIITLSAGDSIPADSILVESNDLFVNEATLTGESYPVEKSIKVLPSDTLLRDRVNSVFTGTFVVSGKARALVIKTGTNSEFGEISNILKYKNPETDFEHGVRKFGYFLVEVTLMLVISIVLINIYFGRSILESFLFSLALAIGLTPQLLPAIISVNLSHGARRMVRNKVIVKRLAALENLGSMNILCSDKTGTLTIGNVQLESTIDIDGNSSDKVLLYSYLNSAYETAFTNPIDKAIKDYCYNKFDLKDYDKIDEIPYDFIRKRLSVLVSYDNKSSTEYTDINKYSFIVTKGALNNILEVCSTAERCGKIVGLSEVRQEITQRYEELGKQGLRVLGLCYKNFKARLQQDNIRIDKKDETEMTFLGYIVFFDPLKNDVIESISKLRRLGILVKIISGDNKYVVANLAKQIGMFNSTILVGQEIHRISFDALVNKVNEIDIFAEIEPNQKEQIILALRISEKNVVGYLGDGINDATAIHAADVGISVNSAPNVTKEASDFVLLEKDLSVLAEGVIEGRKTFANTLKYVFMATSANFGNMFSMAGASLFLPFLPLLPKQILLMNLLTDLPEMTISTDNVDPETIAKPRRWDIKFIRKFMIVFGLLSTLFDLITFGILLYYLHPGSIEQFRTTWFLESIISACIIVLVIRTARPIFKSRPKRYLILSTLITISIVMILPYTAIGKAFGLTEIPVSFMIAIGLIVSAYAISAEIIKRIFYRSVNNYSKHLPLR</sequence>
<evidence type="ECO:0000313" key="20">
    <source>
        <dbReference type="EMBL" id="ALI37052.1"/>
    </source>
</evidence>
<keyword evidence="8" id="KW-0597">Phosphoprotein</keyword>
<dbReference type="Proteomes" id="UP000058925">
    <property type="component" value="Chromosome"/>
</dbReference>
<evidence type="ECO:0000256" key="4">
    <source>
        <dbReference type="ARBA" id="ARBA00012786"/>
    </source>
</evidence>
<keyword evidence="13" id="KW-1278">Translocase</keyword>
<feature type="transmembrane region" description="Helical" evidence="18">
    <location>
        <begin position="248"/>
        <end position="271"/>
    </location>
</feature>
<dbReference type="GO" id="GO:0015444">
    <property type="term" value="F:P-type magnesium transporter activity"/>
    <property type="evidence" value="ECO:0007669"/>
    <property type="project" value="UniProtKB-EC"/>
</dbReference>
<dbReference type="EMBL" id="CP012850">
    <property type="protein sequence ID" value="ALI37052.1"/>
    <property type="molecule type" value="Genomic_DNA"/>
</dbReference>
<comment type="subcellular location">
    <subcellularLocation>
        <location evidence="2">Cell inner membrane</location>
        <topology evidence="2">Multi-pass membrane protein</topology>
    </subcellularLocation>
</comment>
<evidence type="ECO:0000256" key="7">
    <source>
        <dbReference type="ARBA" id="ARBA00022519"/>
    </source>
</evidence>
<dbReference type="KEGG" id="taa:NMY3_02863"/>
<dbReference type="GO" id="GO:0005886">
    <property type="term" value="C:plasma membrane"/>
    <property type="evidence" value="ECO:0007669"/>
    <property type="project" value="UniProtKB-SubCell"/>
</dbReference>
<dbReference type="InterPro" id="IPR008250">
    <property type="entry name" value="ATPase_P-typ_transduc_dom_A_sf"/>
</dbReference>
<gene>
    <name evidence="20" type="primary">mgtA</name>
    <name evidence="20" type="ORF">NMY3_02863</name>
</gene>
<dbReference type="SMART" id="SM00831">
    <property type="entry name" value="Cation_ATPase_N"/>
    <property type="match status" value="1"/>
</dbReference>
<keyword evidence="7" id="KW-0997">Cell inner membrane</keyword>
<keyword evidence="15 18" id="KW-0472">Membrane</keyword>
<keyword evidence="12" id="KW-0460">Magnesium</keyword>
<dbReference type="GeneID" id="60422753"/>
<dbReference type="SUPFAM" id="SSF81665">
    <property type="entry name" value="Calcium ATPase, transmembrane domain M"/>
    <property type="match status" value="1"/>
</dbReference>
<dbReference type="SFLD" id="SFLDS00003">
    <property type="entry name" value="Haloacid_Dehalogenase"/>
    <property type="match status" value="1"/>
</dbReference>
<evidence type="ECO:0000256" key="17">
    <source>
        <dbReference type="ARBA" id="ARBA00047295"/>
    </source>
</evidence>
<protein>
    <recommendedName>
        <fullName evidence="5">Magnesium-transporting ATPase, P-type 1</fullName>
        <ecNumber evidence="4">7.2.2.14</ecNumber>
    </recommendedName>
    <alternativeName>
        <fullName evidence="16">Mg(2+) transport ATPase, P-type 1</fullName>
    </alternativeName>
</protein>
<dbReference type="NCBIfam" id="TIGR01494">
    <property type="entry name" value="ATPase_P-type"/>
    <property type="match status" value="2"/>
</dbReference>
<evidence type="ECO:0000256" key="10">
    <source>
        <dbReference type="ARBA" id="ARBA00022741"/>
    </source>
</evidence>
<evidence type="ECO:0000256" key="15">
    <source>
        <dbReference type="ARBA" id="ARBA00023136"/>
    </source>
</evidence>
<dbReference type="SFLD" id="SFLDF00027">
    <property type="entry name" value="p-type_atpase"/>
    <property type="match status" value="1"/>
</dbReference>
<feature type="transmembrane region" description="Helical" evidence="18">
    <location>
        <begin position="89"/>
        <end position="105"/>
    </location>
</feature>
<dbReference type="Gene3D" id="3.40.1110.10">
    <property type="entry name" value="Calcium-transporting ATPase, cytoplasmic domain N"/>
    <property type="match status" value="1"/>
</dbReference>
<dbReference type="InterPro" id="IPR036412">
    <property type="entry name" value="HAD-like_sf"/>
</dbReference>